<reference evidence="2" key="1">
    <citation type="submission" date="2015-06" db="EMBL/GenBank/DDBJ databases">
        <title>Expansion of signal transduction pathways in fungi by whole-genome duplication.</title>
        <authorList>
            <consortium name="DOE Joint Genome Institute"/>
            <person name="Corrochano L.M."/>
            <person name="Kuo A."/>
            <person name="Marcet-Houben M."/>
            <person name="Polaino S."/>
            <person name="Salamov A."/>
            <person name="Villalobos J.M."/>
            <person name="Alvarez M.I."/>
            <person name="Avalos J."/>
            <person name="Benito E.P."/>
            <person name="Benoit I."/>
            <person name="Burger G."/>
            <person name="Camino L.P."/>
            <person name="Canovas D."/>
            <person name="Cerda-Olmedo E."/>
            <person name="Cheng J.-F."/>
            <person name="Dominguez A."/>
            <person name="Elias M."/>
            <person name="Eslava A.P."/>
            <person name="Glaser F."/>
            <person name="Grimwood J."/>
            <person name="Gutierrez G."/>
            <person name="Heitman J."/>
            <person name="Henrissat B."/>
            <person name="Iturriaga E.A."/>
            <person name="Lang B.F."/>
            <person name="Lavin J.L."/>
            <person name="Lee S."/>
            <person name="Li W."/>
            <person name="Lindquist E."/>
            <person name="Lopez-Garcia S."/>
            <person name="Luque E.M."/>
            <person name="Marcos A.T."/>
            <person name="Martin J."/>
            <person name="McCluskey K."/>
            <person name="Medina H.R."/>
            <person name="Miralles-Duran A."/>
            <person name="Miyazaki A."/>
            <person name="Munoz-Torres E."/>
            <person name="Oguiza J.A."/>
            <person name="Ohm R."/>
            <person name="Olmedo M."/>
            <person name="Orejas M."/>
            <person name="Ortiz-Castellanos L."/>
            <person name="Pisabarro A.G."/>
            <person name="Rodriguez-Romero J."/>
            <person name="Ruiz-Herrera J."/>
            <person name="Ruiz-Vazquez R."/>
            <person name="Sanz C."/>
            <person name="Schackwitz W."/>
            <person name="Schmutz J."/>
            <person name="Shahriari M."/>
            <person name="Shelest E."/>
            <person name="Silva-Franco F."/>
            <person name="Soanes D."/>
            <person name="Syed K."/>
            <person name="Tagua V.G."/>
            <person name="Talbot N.J."/>
            <person name="Thon M."/>
            <person name="De vries R.P."/>
            <person name="Wiebenga A."/>
            <person name="Yadav J.S."/>
            <person name="Braun E.L."/>
            <person name="Baker S."/>
            <person name="Garre V."/>
            <person name="Horwitz B."/>
            <person name="Torres-Martinez S."/>
            <person name="Idnurm A."/>
            <person name="Herrera-Estrella A."/>
            <person name="Gabaldon T."/>
            <person name="Grigoriev I.V."/>
        </authorList>
    </citation>
    <scope>NUCLEOTIDE SEQUENCE [LARGE SCALE GENOMIC DNA]</scope>
    <source>
        <strain evidence="2">NRRL 1555(-)</strain>
    </source>
</reference>
<dbReference type="EMBL" id="KV441025">
    <property type="protein sequence ID" value="OAD67146.1"/>
    <property type="molecule type" value="Genomic_DNA"/>
</dbReference>
<dbReference type="Proteomes" id="UP000077315">
    <property type="component" value="Unassembled WGS sequence"/>
</dbReference>
<proteinExistence type="predicted"/>
<dbReference type="RefSeq" id="XP_018285186.1">
    <property type="nucleotide sequence ID" value="XM_018437275.1"/>
</dbReference>
<sequence>MSKIRPVYKNPFKEQDYTKKSAVVKAVQHTSLTYKNKTSIHLRSHFLTISFSSSDQNKLRDIPTFMRCISEDSNSVYKRQNYLLSYVAPFWEYNYTRKISGGVLEQAYFLK</sequence>
<dbReference type="GeneID" id="28998181"/>
<dbReference type="InParanoid" id="A0A167K2R7"/>
<keyword evidence="2" id="KW-1185">Reference proteome</keyword>
<dbReference type="AlphaFoldDB" id="A0A167K2R7"/>
<evidence type="ECO:0000313" key="1">
    <source>
        <dbReference type="EMBL" id="OAD67146.1"/>
    </source>
</evidence>
<protein>
    <submittedName>
        <fullName evidence="1">Uncharacterized protein</fullName>
    </submittedName>
</protein>
<gene>
    <name evidence="1" type="ORF">PHYBLDRAFT_174528</name>
</gene>
<accession>A0A167K2R7</accession>
<dbReference type="VEuPathDB" id="FungiDB:PHYBLDRAFT_174528"/>
<organism evidence="1 2">
    <name type="scientific">Phycomyces blakesleeanus (strain ATCC 8743b / DSM 1359 / FGSC 10004 / NBRC 33097 / NRRL 1555)</name>
    <dbReference type="NCBI Taxonomy" id="763407"/>
    <lineage>
        <taxon>Eukaryota</taxon>
        <taxon>Fungi</taxon>
        <taxon>Fungi incertae sedis</taxon>
        <taxon>Mucoromycota</taxon>
        <taxon>Mucoromycotina</taxon>
        <taxon>Mucoromycetes</taxon>
        <taxon>Mucorales</taxon>
        <taxon>Phycomycetaceae</taxon>
        <taxon>Phycomyces</taxon>
    </lineage>
</organism>
<name>A0A167K2R7_PHYB8</name>
<evidence type="ECO:0000313" key="2">
    <source>
        <dbReference type="Proteomes" id="UP000077315"/>
    </source>
</evidence>